<comment type="caution">
    <text evidence="4">The sequence shown here is derived from an EMBL/GenBank/DDBJ whole genome shotgun (WGS) entry which is preliminary data.</text>
</comment>
<proteinExistence type="predicted"/>
<sequence>MARRREQVLDAGIQVLGSDGARRLTYQAVDAAAGVPSGTTSNYFRNRTALIDGIVDHLQEREHRDWEAFAAAAAPADAGELADAVGRFLRYVTGPERTRTAARFALYLESTSRPELRPALTRGREAVVGWGAEWLRRFGSPAPRRHCGILLDYMDGVVFRQLAFPAEDFDPVPGVRELLSGLLDRAPQDRKTYGESHRAD</sequence>
<feature type="DNA-binding region" description="H-T-H motif" evidence="2">
    <location>
        <begin position="25"/>
        <end position="44"/>
    </location>
</feature>
<dbReference type="Proteomes" id="UP000289482">
    <property type="component" value="Unassembled WGS sequence"/>
</dbReference>
<gene>
    <name evidence="4" type="ORF">EST54_13055</name>
</gene>
<feature type="domain" description="HTH tetR-type" evidence="3">
    <location>
        <begin position="2"/>
        <end position="62"/>
    </location>
</feature>
<dbReference type="InterPro" id="IPR041583">
    <property type="entry name" value="TetR_C_31"/>
</dbReference>
<dbReference type="SUPFAM" id="SSF46689">
    <property type="entry name" value="Homeodomain-like"/>
    <property type="match status" value="1"/>
</dbReference>
<dbReference type="PROSITE" id="PS50977">
    <property type="entry name" value="HTH_TETR_2"/>
    <property type="match status" value="1"/>
</dbReference>
<keyword evidence="5" id="KW-1185">Reference proteome</keyword>
<keyword evidence="1 2" id="KW-0238">DNA-binding</keyword>
<accession>A0A4Q1QV40</accession>
<dbReference type="InterPro" id="IPR001647">
    <property type="entry name" value="HTH_TetR"/>
</dbReference>
<evidence type="ECO:0000259" key="3">
    <source>
        <dbReference type="PROSITE" id="PS50977"/>
    </source>
</evidence>
<evidence type="ECO:0000256" key="1">
    <source>
        <dbReference type="ARBA" id="ARBA00023125"/>
    </source>
</evidence>
<dbReference type="GeneID" id="95778902"/>
<dbReference type="Pfam" id="PF17940">
    <property type="entry name" value="TetR_C_31"/>
    <property type="match status" value="1"/>
</dbReference>
<reference evidence="4 5" key="1">
    <citation type="submission" date="2019-01" db="EMBL/GenBank/DDBJ databases">
        <title>Draft genome sequences of the type strain Streptomyces sioyaensis DSM 40032 and its novel strain, TM32, a thermotolerant antibiotics-producing actinobacterium.</title>
        <authorList>
            <person name="Nakaew N."/>
            <person name="Lumyong S."/>
            <person name="Sloan W.T."/>
            <person name="Sungthong R."/>
        </authorList>
    </citation>
    <scope>NUCLEOTIDE SEQUENCE [LARGE SCALE GENOMIC DNA]</scope>
    <source>
        <strain evidence="4 5">DSM 40032</strain>
    </source>
</reference>
<dbReference type="RefSeq" id="WP_129247771.1">
    <property type="nucleotide sequence ID" value="NZ_JABZEL010000008.1"/>
</dbReference>
<dbReference type="EMBL" id="SDIF01000029">
    <property type="protein sequence ID" value="RXS67087.1"/>
    <property type="molecule type" value="Genomic_DNA"/>
</dbReference>
<protein>
    <submittedName>
        <fullName evidence="4">TetR family transcriptional regulator</fullName>
    </submittedName>
</protein>
<dbReference type="InterPro" id="IPR009057">
    <property type="entry name" value="Homeodomain-like_sf"/>
</dbReference>
<evidence type="ECO:0000256" key="2">
    <source>
        <dbReference type="PROSITE-ProRule" id="PRU00335"/>
    </source>
</evidence>
<evidence type="ECO:0000313" key="4">
    <source>
        <dbReference type="EMBL" id="RXS67087.1"/>
    </source>
</evidence>
<evidence type="ECO:0000313" key="5">
    <source>
        <dbReference type="Proteomes" id="UP000289482"/>
    </source>
</evidence>
<dbReference type="Gene3D" id="1.10.357.10">
    <property type="entry name" value="Tetracycline Repressor, domain 2"/>
    <property type="match status" value="1"/>
</dbReference>
<dbReference type="AlphaFoldDB" id="A0A4Q1QV40"/>
<dbReference type="GO" id="GO:0003677">
    <property type="term" value="F:DNA binding"/>
    <property type="evidence" value="ECO:0007669"/>
    <property type="project" value="UniProtKB-UniRule"/>
</dbReference>
<organism evidence="4 5">
    <name type="scientific">Streptomyces sioyaensis</name>
    <dbReference type="NCBI Taxonomy" id="67364"/>
    <lineage>
        <taxon>Bacteria</taxon>
        <taxon>Bacillati</taxon>
        <taxon>Actinomycetota</taxon>
        <taxon>Actinomycetes</taxon>
        <taxon>Kitasatosporales</taxon>
        <taxon>Streptomycetaceae</taxon>
        <taxon>Streptomyces</taxon>
    </lineage>
</organism>
<name>A0A4Q1QV40_9ACTN</name>